<evidence type="ECO:0000256" key="1">
    <source>
        <dbReference type="ARBA" id="ARBA00010617"/>
    </source>
</evidence>
<dbReference type="AlphaFoldDB" id="A0A9D4H363"/>
<dbReference type="Pfam" id="PF00067">
    <property type="entry name" value="p450"/>
    <property type="match status" value="1"/>
</dbReference>
<dbReference type="SUPFAM" id="SSF48264">
    <property type="entry name" value="Cytochrome P450"/>
    <property type="match status" value="1"/>
</dbReference>
<dbReference type="PANTHER" id="PTHR24291">
    <property type="entry name" value="CYTOCHROME P450 FAMILY 4"/>
    <property type="match status" value="1"/>
</dbReference>
<reference evidence="2" key="1">
    <citation type="journal article" date="2019" name="bioRxiv">
        <title>The Genome of the Zebra Mussel, Dreissena polymorpha: A Resource for Invasive Species Research.</title>
        <authorList>
            <person name="McCartney M.A."/>
            <person name="Auch B."/>
            <person name="Kono T."/>
            <person name="Mallez S."/>
            <person name="Zhang Y."/>
            <person name="Obille A."/>
            <person name="Becker A."/>
            <person name="Abrahante J.E."/>
            <person name="Garbe J."/>
            <person name="Badalamenti J.P."/>
            <person name="Herman A."/>
            <person name="Mangelson H."/>
            <person name="Liachko I."/>
            <person name="Sullivan S."/>
            <person name="Sone E.D."/>
            <person name="Koren S."/>
            <person name="Silverstein K.A.T."/>
            <person name="Beckman K.B."/>
            <person name="Gohl D.M."/>
        </authorList>
    </citation>
    <scope>NUCLEOTIDE SEQUENCE</scope>
    <source>
        <strain evidence="2">Duluth1</strain>
        <tissue evidence="2">Whole animal</tissue>
    </source>
</reference>
<dbReference type="GO" id="GO:0004497">
    <property type="term" value="F:monooxygenase activity"/>
    <property type="evidence" value="ECO:0007669"/>
    <property type="project" value="InterPro"/>
</dbReference>
<dbReference type="GO" id="GO:0005506">
    <property type="term" value="F:iron ion binding"/>
    <property type="evidence" value="ECO:0007669"/>
    <property type="project" value="InterPro"/>
</dbReference>
<comment type="caution">
    <text evidence="2">The sequence shown here is derived from an EMBL/GenBank/DDBJ whole genome shotgun (WGS) entry which is preliminary data.</text>
</comment>
<dbReference type="Gene3D" id="1.10.630.10">
    <property type="entry name" value="Cytochrome P450"/>
    <property type="match status" value="1"/>
</dbReference>
<dbReference type="EMBL" id="JAIWYP010000005">
    <property type="protein sequence ID" value="KAH3827502.1"/>
    <property type="molecule type" value="Genomic_DNA"/>
</dbReference>
<accession>A0A9D4H363</accession>
<evidence type="ECO:0008006" key="4">
    <source>
        <dbReference type="Google" id="ProtNLM"/>
    </source>
</evidence>
<keyword evidence="3" id="KW-1185">Reference proteome</keyword>
<dbReference type="InterPro" id="IPR036396">
    <property type="entry name" value="Cyt_P450_sf"/>
</dbReference>
<sequence length="188" mass="20981">MSCVSCKNFELKWQEPYAVAKAKFPWSSSRFRRYFCLWMGLARVTLVVNHPTTVKAIMKTSEPKLTGLSGKYRFGLPWLGPGLLIAEGARWSRSRRLLTPAFHFDILKPYVQVYNEAVQKLVVSGSGGGCFIGDDGVRGGREDAHCDGHEGEFRGVLTRIPPHPGHHCALCLFLRDRLPGAGVCYTQL</sequence>
<name>A0A9D4H363_DREPO</name>
<dbReference type="InterPro" id="IPR001128">
    <property type="entry name" value="Cyt_P450"/>
</dbReference>
<dbReference type="GO" id="GO:0016705">
    <property type="term" value="F:oxidoreductase activity, acting on paired donors, with incorporation or reduction of molecular oxygen"/>
    <property type="evidence" value="ECO:0007669"/>
    <property type="project" value="InterPro"/>
</dbReference>
<reference evidence="2" key="2">
    <citation type="submission" date="2020-11" db="EMBL/GenBank/DDBJ databases">
        <authorList>
            <person name="McCartney M.A."/>
            <person name="Auch B."/>
            <person name="Kono T."/>
            <person name="Mallez S."/>
            <person name="Becker A."/>
            <person name="Gohl D.M."/>
            <person name="Silverstein K.A.T."/>
            <person name="Koren S."/>
            <person name="Bechman K.B."/>
            <person name="Herman A."/>
            <person name="Abrahante J.E."/>
            <person name="Garbe J."/>
        </authorList>
    </citation>
    <scope>NUCLEOTIDE SEQUENCE</scope>
    <source>
        <strain evidence="2">Duluth1</strain>
        <tissue evidence="2">Whole animal</tissue>
    </source>
</reference>
<dbReference type="Proteomes" id="UP000828390">
    <property type="component" value="Unassembled WGS sequence"/>
</dbReference>
<dbReference type="InterPro" id="IPR050196">
    <property type="entry name" value="Cytochrome_P450_Monoox"/>
</dbReference>
<comment type="similarity">
    <text evidence="1">Belongs to the cytochrome P450 family.</text>
</comment>
<evidence type="ECO:0000313" key="2">
    <source>
        <dbReference type="EMBL" id="KAH3827502.1"/>
    </source>
</evidence>
<protein>
    <recommendedName>
        <fullName evidence="4">Cytochrome P450</fullName>
    </recommendedName>
</protein>
<proteinExistence type="inferred from homology"/>
<organism evidence="2 3">
    <name type="scientific">Dreissena polymorpha</name>
    <name type="common">Zebra mussel</name>
    <name type="synonym">Mytilus polymorpha</name>
    <dbReference type="NCBI Taxonomy" id="45954"/>
    <lineage>
        <taxon>Eukaryota</taxon>
        <taxon>Metazoa</taxon>
        <taxon>Spiralia</taxon>
        <taxon>Lophotrochozoa</taxon>
        <taxon>Mollusca</taxon>
        <taxon>Bivalvia</taxon>
        <taxon>Autobranchia</taxon>
        <taxon>Heteroconchia</taxon>
        <taxon>Euheterodonta</taxon>
        <taxon>Imparidentia</taxon>
        <taxon>Neoheterodontei</taxon>
        <taxon>Myida</taxon>
        <taxon>Dreissenoidea</taxon>
        <taxon>Dreissenidae</taxon>
        <taxon>Dreissena</taxon>
    </lineage>
</organism>
<gene>
    <name evidence="2" type="ORF">DPMN_129437</name>
</gene>
<evidence type="ECO:0000313" key="3">
    <source>
        <dbReference type="Proteomes" id="UP000828390"/>
    </source>
</evidence>
<dbReference type="PANTHER" id="PTHR24291:SF201">
    <property type="entry name" value="CYTOCHROME P450, FAMILY 4, SUBFAMILY B, POLYPEPTIDE 7"/>
    <property type="match status" value="1"/>
</dbReference>
<dbReference type="GO" id="GO:0020037">
    <property type="term" value="F:heme binding"/>
    <property type="evidence" value="ECO:0007669"/>
    <property type="project" value="InterPro"/>
</dbReference>